<dbReference type="InterPro" id="IPR036188">
    <property type="entry name" value="FAD/NAD-bd_sf"/>
</dbReference>
<protein>
    <recommendedName>
        <fullName evidence="3">FAD dependent oxidoreductase domain-containing protein</fullName>
    </recommendedName>
</protein>
<dbReference type="Proteomes" id="UP000663193">
    <property type="component" value="Chromosome 20"/>
</dbReference>
<keyword evidence="5" id="KW-1185">Reference proteome</keyword>
<evidence type="ECO:0000313" key="5">
    <source>
        <dbReference type="Proteomes" id="UP000663193"/>
    </source>
</evidence>
<dbReference type="Pfam" id="PF01266">
    <property type="entry name" value="DAO"/>
    <property type="match status" value="1"/>
</dbReference>
<dbReference type="PANTHER" id="PTHR11552">
    <property type="entry name" value="GLUCOSE-METHANOL-CHOLINE GMC OXIDOREDUCTASE"/>
    <property type="match status" value="1"/>
</dbReference>
<name>A0A7U2NQ32_PHANO</name>
<sequence length="134" mass="14467">MRLTIFIALEITRALAWTHRRSGYVPGNDFGVPQNASFDYVIVGGGTAGLTLAYRLAENSTNTVAVIEAGGFYEQDNGNTSVVPAYCSRYGAFSEDSASQYPLVDWGFVTEAQEGLGGRRLHYGRGKTLGGRYG</sequence>
<gene>
    <name evidence="4" type="ORF">JI435_445450</name>
</gene>
<dbReference type="VEuPathDB" id="FungiDB:JI435_445450"/>
<reference evidence="5" key="1">
    <citation type="journal article" date="2021" name="BMC Genomics">
        <title>Chromosome-level genome assembly and manually-curated proteome of model necrotroph Parastagonospora nodorum Sn15 reveals a genome-wide trove of candidate effector homologs, and redundancy of virulence-related functions within an accessory chromosome.</title>
        <authorList>
            <person name="Bertazzoni S."/>
            <person name="Jones D.A.B."/>
            <person name="Phan H.T."/>
            <person name="Tan K.-C."/>
            <person name="Hane J.K."/>
        </authorList>
    </citation>
    <scope>NUCLEOTIDE SEQUENCE [LARGE SCALE GENOMIC DNA]</scope>
    <source>
        <strain evidence="5">SN15 / ATCC MYA-4574 / FGSC 10173)</strain>
    </source>
</reference>
<keyword evidence="2" id="KW-0732">Signal</keyword>
<proteinExistence type="inferred from homology"/>
<feature type="signal peptide" evidence="2">
    <location>
        <begin position="1"/>
        <end position="16"/>
    </location>
</feature>
<evidence type="ECO:0000256" key="2">
    <source>
        <dbReference type="SAM" id="SignalP"/>
    </source>
</evidence>
<dbReference type="InterPro" id="IPR006076">
    <property type="entry name" value="FAD-dep_OxRdtase"/>
</dbReference>
<evidence type="ECO:0000259" key="3">
    <source>
        <dbReference type="Pfam" id="PF01266"/>
    </source>
</evidence>
<dbReference type="Gene3D" id="3.30.560.10">
    <property type="entry name" value="Glucose Oxidase, domain 3"/>
    <property type="match status" value="1"/>
</dbReference>
<feature type="chain" id="PRO_5031010067" description="FAD dependent oxidoreductase domain-containing protein" evidence="2">
    <location>
        <begin position="17"/>
        <end position="134"/>
    </location>
</feature>
<dbReference type="InterPro" id="IPR012132">
    <property type="entry name" value="GMC_OxRdtase"/>
</dbReference>
<feature type="domain" description="FAD dependent oxidoreductase" evidence="3">
    <location>
        <begin position="39"/>
        <end position="91"/>
    </location>
</feature>
<accession>A0A7U2NQ32</accession>
<dbReference type="PANTHER" id="PTHR11552:SF138">
    <property type="entry name" value="DEHYDROGENASE PKFF-RELATED"/>
    <property type="match status" value="1"/>
</dbReference>
<organism evidence="4 5">
    <name type="scientific">Phaeosphaeria nodorum (strain SN15 / ATCC MYA-4574 / FGSC 10173)</name>
    <name type="common">Glume blotch fungus</name>
    <name type="synonym">Parastagonospora nodorum</name>
    <dbReference type="NCBI Taxonomy" id="321614"/>
    <lineage>
        <taxon>Eukaryota</taxon>
        <taxon>Fungi</taxon>
        <taxon>Dikarya</taxon>
        <taxon>Ascomycota</taxon>
        <taxon>Pezizomycotina</taxon>
        <taxon>Dothideomycetes</taxon>
        <taxon>Pleosporomycetidae</taxon>
        <taxon>Pleosporales</taxon>
        <taxon>Pleosporineae</taxon>
        <taxon>Phaeosphaeriaceae</taxon>
        <taxon>Parastagonospora</taxon>
    </lineage>
</organism>
<evidence type="ECO:0000256" key="1">
    <source>
        <dbReference type="ARBA" id="ARBA00010790"/>
    </source>
</evidence>
<comment type="similarity">
    <text evidence="1">Belongs to the GMC oxidoreductase family.</text>
</comment>
<dbReference type="AlphaFoldDB" id="A0A7U2NQ32"/>
<dbReference type="GO" id="GO:0050660">
    <property type="term" value="F:flavin adenine dinucleotide binding"/>
    <property type="evidence" value="ECO:0007669"/>
    <property type="project" value="InterPro"/>
</dbReference>
<dbReference type="SUPFAM" id="SSF51905">
    <property type="entry name" value="FAD/NAD(P)-binding domain"/>
    <property type="match status" value="1"/>
</dbReference>
<dbReference type="OrthoDB" id="4367626at2759"/>
<evidence type="ECO:0000313" key="4">
    <source>
        <dbReference type="EMBL" id="QRD06223.1"/>
    </source>
</evidence>
<dbReference type="EMBL" id="CP069042">
    <property type="protein sequence ID" value="QRD06223.1"/>
    <property type="molecule type" value="Genomic_DNA"/>
</dbReference>
<dbReference type="Gene3D" id="3.50.50.60">
    <property type="entry name" value="FAD/NAD(P)-binding domain"/>
    <property type="match status" value="1"/>
</dbReference>